<proteinExistence type="predicted"/>
<dbReference type="Proteomes" id="UP001139644">
    <property type="component" value="Unassembled WGS sequence"/>
</dbReference>
<feature type="compositionally biased region" description="Basic and acidic residues" evidence="1">
    <location>
        <begin position="1"/>
        <end position="12"/>
    </location>
</feature>
<organism evidence="2 3">
    <name type="scientific">Enterococcus faecium</name>
    <name type="common">Streptococcus faecium</name>
    <dbReference type="NCBI Taxonomy" id="1352"/>
    <lineage>
        <taxon>Bacteria</taxon>
        <taxon>Bacillati</taxon>
        <taxon>Bacillota</taxon>
        <taxon>Bacilli</taxon>
        <taxon>Lactobacillales</taxon>
        <taxon>Enterococcaceae</taxon>
        <taxon>Enterococcus</taxon>
    </lineage>
</organism>
<reference evidence="2" key="1">
    <citation type="journal article" date="2022" name="J. Anim. Sci.">
        <title>Whole genome sequence analyses-based assessment of virulence potential and antimicrobial susceptibilities and resistance of Enterococcus faecium strains isolated from commercial swine and cattle probiotic products.</title>
        <authorList>
            <person name="Shridhar P.B."/>
            <person name="Amachawadi R.G."/>
            <person name="Tokach M."/>
            <person name="Patel I."/>
            <person name="Gangiredla J."/>
            <person name="Mammel M."/>
            <person name="Nagaraja T.G."/>
        </authorList>
    </citation>
    <scope>NUCLEOTIDE SEQUENCE</scope>
    <source>
        <strain evidence="2">EF215</strain>
    </source>
</reference>
<gene>
    <name evidence="2" type="ORF">KYX88_14105</name>
</gene>
<sequence length="62" mass="7009">TKKDEKYAKDTTQEATNNDLYGDQHPCVANEEETKQKQQTTTQPADTNKEQDLMHAVPDASE</sequence>
<dbReference type="AlphaFoldDB" id="A0A9X1KAL0"/>
<comment type="caution">
    <text evidence="2">The sequence shown here is derived from an EMBL/GenBank/DDBJ whole genome shotgun (WGS) entry which is preliminary data.</text>
</comment>
<feature type="non-terminal residue" evidence="2">
    <location>
        <position position="1"/>
    </location>
</feature>
<name>A0A9X1KAL0_ENTFC</name>
<evidence type="ECO:0000313" key="2">
    <source>
        <dbReference type="EMBL" id="MBX4223894.1"/>
    </source>
</evidence>
<evidence type="ECO:0000256" key="1">
    <source>
        <dbReference type="SAM" id="MobiDB-lite"/>
    </source>
</evidence>
<protein>
    <submittedName>
        <fullName evidence="2">Uncharacterized protein</fullName>
    </submittedName>
</protein>
<feature type="region of interest" description="Disordered" evidence="1">
    <location>
        <begin position="1"/>
        <end position="62"/>
    </location>
</feature>
<evidence type="ECO:0000313" key="3">
    <source>
        <dbReference type="Proteomes" id="UP001139644"/>
    </source>
</evidence>
<dbReference type="EMBL" id="JAIFOC010000215">
    <property type="protein sequence ID" value="MBX4223894.1"/>
    <property type="molecule type" value="Genomic_DNA"/>
</dbReference>
<accession>A0A9X1KAL0</accession>